<keyword evidence="2" id="KW-1185">Reference proteome</keyword>
<name>A0A5B7IUM2_PORTR</name>
<gene>
    <name evidence="1" type="ORF">E2C01_078625</name>
</gene>
<evidence type="ECO:0000313" key="1">
    <source>
        <dbReference type="EMBL" id="MPC83904.1"/>
    </source>
</evidence>
<accession>A0A5B7IUM2</accession>
<evidence type="ECO:0000313" key="2">
    <source>
        <dbReference type="Proteomes" id="UP000324222"/>
    </source>
</evidence>
<comment type="caution">
    <text evidence="1">The sequence shown here is derived from an EMBL/GenBank/DDBJ whole genome shotgun (WGS) entry which is preliminary data.</text>
</comment>
<organism evidence="1 2">
    <name type="scientific">Portunus trituberculatus</name>
    <name type="common">Swimming crab</name>
    <name type="synonym">Neptunus trituberculatus</name>
    <dbReference type="NCBI Taxonomy" id="210409"/>
    <lineage>
        <taxon>Eukaryota</taxon>
        <taxon>Metazoa</taxon>
        <taxon>Ecdysozoa</taxon>
        <taxon>Arthropoda</taxon>
        <taxon>Crustacea</taxon>
        <taxon>Multicrustacea</taxon>
        <taxon>Malacostraca</taxon>
        <taxon>Eumalacostraca</taxon>
        <taxon>Eucarida</taxon>
        <taxon>Decapoda</taxon>
        <taxon>Pleocyemata</taxon>
        <taxon>Brachyura</taxon>
        <taxon>Eubrachyura</taxon>
        <taxon>Portunoidea</taxon>
        <taxon>Portunidae</taxon>
        <taxon>Portuninae</taxon>
        <taxon>Portunus</taxon>
    </lineage>
</organism>
<reference evidence="1 2" key="1">
    <citation type="submission" date="2019-05" db="EMBL/GenBank/DDBJ databases">
        <title>Another draft genome of Portunus trituberculatus and its Hox gene families provides insights of decapod evolution.</title>
        <authorList>
            <person name="Jeong J.-H."/>
            <person name="Song I."/>
            <person name="Kim S."/>
            <person name="Choi T."/>
            <person name="Kim D."/>
            <person name="Ryu S."/>
            <person name="Kim W."/>
        </authorList>
    </citation>
    <scope>NUCLEOTIDE SEQUENCE [LARGE SCALE GENOMIC DNA]</scope>
    <source>
        <tissue evidence="1">Muscle</tissue>
    </source>
</reference>
<dbReference type="Proteomes" id="UP000324222">
    <property type="component" value="Unassembled WGS sequence"/>
</dbReference>
<dbReference type="AlphaFoldDB" id="A0A5B7IUM2"/>
<protein>
    <submittedName>
        <fullName evidence="1">Uncharacterized protein</fullName>
    </submittedName>
</protein>
<proteinExistence type="predicted"/>
<sequence>MTDLCILAPLVGLEIQTDRQTETEKERESEAIKKTVKVCGCLQEQSMPGRLRDKAQKSSTRNSVHGSVCVDGQVASRGLSGCPR</sequence>
<dbReference type="EMBL" id="VSRR010063848">
    <property type="protein sequence ID" value="MPC83904.1"/>
    <property type="molecule type" value="Genomic_DNA"/>
</dbReference>